<dbReference type="PRINTS" id="PR01002">
    <property type="entry name" value="FLGFLGJ"/>
</dbReference>
<dbReference type="AlphaFoldDB" id="C6C0E5"/>
<dbReference type="RefSeq" id="WP_015850898.1">
    <property type="nucleotide sequence ID" value="NC_012881.1"/>
</dbReference>
<name>C6C0E5_MARSD</name>
<dbReference type="EMBL" id="CP001649">
    <property type="protein sequence ID" value="ACS79079.1"/>
    <property type="molecule type" value="Genomic_DNA"/>
</dbReference>
<organism evidence="2 3">
    <name type="scientific">Maridesulfovibrio salexigens (strain ATCC 14822 / DSM 2638 / NCIMB 8403 / VKM B-1763)</name>
    <name type="common">Desulfovibrio salexigens</name>
    <dbReference type="NCBI Taxonomy" id="526222"/>
    <lineage>
        <taxon>Bacteria</taxon>
        <taxon>Pseudomonadati</taxon>
        <taxon>Thermodesulfobacteriota</taxon>
        <taxon>Desulfovibrionia</taxon>
        <taxon>Desulfovibrionales</taxon>
        <taxon>Desulfovibrionaceae</taxon>
        <taxon>Maridesulfovibrio</taxon>
    </lineage>
</organism>
<accession>C6C0E5</accession>
<dbReference type="InterPro" id="IPR019301">
    <property type="entry name" value="Flagellar_prot_FlgJ_N"/>
</dbReference>
<evidence type="ECO:0000313" key="2">
    <source>
        <dbReference type="EMBL" id="ACS79079.1"/>
    </source>
</evidence>
<sequence length="240" mass="26231">MIDSTMNTATAQANAESKELQGFKRKLTSLNDRLSGGKDQEAALRDACKKFEAVFMGKIWQQMRKNVPKGGYLTNRYEQQYTSMFDKDFSEKLAEGGGIGLGDMLYDQLRAKLENASKSTLPGTGNSTALKTLDEVGRKGSVHGTRLASINKGENDGLPGIPLPKPGIPLEDDDFSMGQRVERQIARENSSNSAAPSPMSRTEAMAKIEELARKIEQEHDTKVYVQGVTAEEIGKKLAGI</sequence>
<dbReference type="Pfam" id="PF10135">
    <property type="entry name" value="Rod-binding"/>
    <property type="match status" value="1"/>
</dbReference>
<reference evidence="2 3" key="1">
    <citation type="submission" date="2009-06" db="EMBL/GenBank/DDBJ databases">
        <title>Complete sequence of Desulfovibrio salexigens DSM 2638.</title>
        <authorList>
            <consortium name="US DOE Joint Genome Institute"/>
            <person name="Lucas S."/>
            <person name="Copeland A."/>
            <person name="Lapidus A."/>
            <person name="Glavina del Rio T."/>
            <person name="Tice H."/>
            <person name="Bruce D."/>
            <person name="Goodwin L."/>
            <person name="Pitluck S."/>
            <person name="Munk A.C."/>
            <person name="Brettin T."/>
            <person name="Detter J.C."/>
            <person name="Han C."/>
            <person name="Tapia R."/>
            <person name="Larimer F."/>
            <person name="Land M."/>
            <person name="Hauser L."/>
            <person name="Kyrpides N."/>
            <person name="Anderson I."/>
            <person name="Wall J.D."/>
            <person name="Arkin A.P."/>
            <person name="Dehal P."/>
            <person name="Chivian D."/>
            <person name="Giles B."/>
            <person name="Hazen T.C."/>
        </authorList>
    </citation>
    <scope>NUCLEOTIDE SEQUENCE [LARGE SCALE GENOMIC DNA]</scope>
    <source>
        <strain evidence="3">ATCC 14822 / DSM 2638 / NCIMB 8403 / VKM B-1763</strain>
    </source>
</reference>
<dbReference type="STRING" id="526222.Desal_1014"/>
<protein>
    <submittedName>
        <fullName evidence="2">Membrane protein, metalloendopeptidase-like protein</fullName>
    </submittedName>
</protein>
<proteinExistence type="predicted"/>
<dbReference type="OrthoDB" id="9796740at2"/>
<dbReference type="KEGG" id="dsa:Desal_1014"/>
<feature type="domain" description="Flagellar protein FlgJ N-terminal" evidence="1">
    <location>
        <begin position="61"/>
        <end position="108"/>
    </location>
</feature>
<dbReference type="eggNOG" id="COG3951">
    <property type="taxonomic scope" value="Bacteria"/>
</dbReference>
<keyword evidence="3" id="KW-1185">Reference proteome</keyword>
<dbReference type="Proteomes" id="UP000002601">
    <property type="component" value="Chromosome"/>
</dbReference>
<dbReference type="HOGENOM" id="CLU_1141140_0_0_7"/>
<gene>
    <name evidence="2" type="ordered locus">Desal_1014</name>
</gene>
<evidence type="ECO:0000259" key="1">
    <source>
        <dbReference type="Pfam" id="PF10135"/>
    </source>
</evidence>
<evidence type="ECO:0000313" key="3">
    <source>
        <dbReference type="Proteomes" id="UP000002601"/>
    </source>
</evidence>